<keyword evidence="4 7" id="KW-0328">Glycosyltransferase</keyword>
<protein>
    <recommendedName>
        <fullName evidence="7">Glycogen synthase</fullName>
        <ecNumber evidence="7">2.4.1.21</ecNumber>
    </recommendedName>
    <alternativeName>
        <fullName evidence="7">Starch [bacterial glycogen] synthase</fullName>
    </alternativeName>
</protein>
<organism evidence="10 11">
    <name type="scientific">Berkelbacteria bacterium GW2011_GWE1_39_12</name>
    <dbReference type="NCBI Taxonomy" id="1618337"/>
    <lineage>
        <taxon>Bacteria</taxon>
        <taxon>Candidatus Berkelbacteria</taxon>
    </lineage>
</organism>
<dbReference type="InterPro" id="IPR001296">
    <property type="entry name" value="Glyco_trans_1"/>
</dbReference>
<dbReference type="Proteomes" id="UP000035648">
    <property type="component" value="Chromosome"/>
</dbReference>
<name>A0A0G4B3C6_9BACT</name>
<gene>
    <name evidence="7" type="primary">glgA</name>
    <name evidence="10" type="ORF">UT28_C0001G0651</name>
</gene>
<evidence type="ECO:0000256" key="4">
    <source>
        <dbReference type="ARBA" id="ARBA00022676"/>
    </source>
</evidence>
<evidence type="ECO:0000259" key="8">
    <source>
        <dbReference type="Pfam" id="PF00534"/>
    </source>
</evidence>
<evidence type="ECO:0000256" key="5">
    <source>
        <dbReference type="ARBA" id="ARBA00022679"/>
    </source>
</evidence>
<dbReference type="GO" id="GO:0005978">
    <property type="term" value="P:glycogen biosynthetic process"/>
    <property type="evidence" value="ECO:0007669"/>
    <property type="project" value="UniProtKB-UniRule"/>
</dbReference>
<reference evidence="10 11" key="1">
    <citation type="journal article" date="2015" name="Nature">
        <title>rRNA introns, odd ribosomes, and small enigmatic genomes across a large radiation of phyla.</title>
        <authorList>
            <person name="Brown C.T."/>
            <person name="Hug L.A."/>
            <person name="Thomas B.C."/>
            <person name="Sharon I."/>
            <person name="Castelle C.J."/>
            <person name="Singh A."/>
            <person name="Wilkins M.J."/>
            <person name="Williams K.H."/>
            <person name="Banfield J.F."/>
        </authorList>
    </citation>
    <scope>NUCLEOTIDE SEQUENCE [LARGE SCALE GENOMIC DNA]</scope>
</reference>
<comment type="pathway">
    <text evidence="7">Glycan biosynthesis; glycogen biosynthesis.</text>
</comment>
<sequence length="504" mass="57607">MKKKFPGNMKILHITTELTPLAKAGGLGDIVGYLPKAMANEFPVDIKIMMACYKTIDLKKYNAELIIEDLKIELPDGKKKIKVSVWKTYLPNTEIPVYLIDFDNFFSPKDDGIYLSNIATSYEDVPYFLYNLISKITLDLVKIMDWYPDVIHYHDSFEALTSKWLNIKYQKHSSYRKIATVMTIHNLATQPKFRLTAATKLGFKRKDFSRVNKILKTKVINLTAEAIDNVDMMNTVSPTYAKEVLSKKYGAGLNKLLKMHKKQFTGIVNGIDYTDFDPRTNKDTPVNYGTTSLYKKVENKLYLQKKLGLTQSAELPLICAVTRIVGQKGVDLMEDVLKDLVDMGAQFVILGSGYGRELEKIFIKAEKENPKEIAAEIGFDANFAQTIYAGADMLLMPSRYEPCGLSQIIAMRFGTVPIVRKTGGLADTVKDGKTGFVFKEYDKNAFLWSIRRAVDLYYNDKEAWQKMQVNCMKEDFSWEKSAKKYMWLYRKAVSNHKNYLNGLK</sequence>
<feature type="binding site" evidence="7">
    <location>
        <position position="23"/>
    </location>
    <ligand>
        <name>ADP-alpha-D-glucose</name>
        <dbReference type="ChEBI" id="CHEBI:57498"/>
    </ligand>
</feature>
<evidence type="ECO:0000313" key="10">
    <source>
        <dbReference type="EMBL" id="AKM82451.1"/>
    </source>
</evidence>
<dbReference type="AlphaFoldDB" id="A0A0G4B3C6"/>
<comment type="function">
    <text evidence="2 7">Synthesizes alpha-1,4-glucan chains using ADP-glucose.</text>
</comment>
<evidence type="ECO:0000259" key="9">
    <source>
        <dbReference type="Pfam" id="PF08323"/>
    </source>
</evidence>
<evidence type="ECO:0000313" key="11">
    <source>
        <dbReference type="Proteomes" id="UP000035648"/>
    </source>
</evidence>
<dbReference type="CDD" id="cd03791">
    <property type="entry name" value="GT5_Glycogen_synthase_DULL1-like"/>
    <property type="match status" value="1"/>
</dbReference>
<proteinExistence type="inferred from homology"/>
<dbReference type="PANTHER" id="PTHR45825:SF11">
    <property type="entry name" value="ALPHA AMYLASE DOMAIN-CONTAINING PROTEIN"/>
    <property type="match status" value="1"/>
</dbReference>
<dbReference type="KEGG" id="bbgw:UT28_C0001G0651"/>
<dbReference type="EMBL" id="CP011213">
    <property type="protein sequence ID" value="AKM82451.1"/>
    <property type="molecule type" value="Genomic_DNA"/>
</dbReference>
<dbReference type="EC" id="2.4.1.21" evidence="7"/>
<dbReference type="NCBIfam" id="TIGR02095">
    <property type="entry name" value="glgA"/>
    <property type="match status" value="1"/>
</dbReference>
<dbReference type="Pfam" id="PF00534">
    <property type="entry name" value="Glycos_transf_1"/>
    <property type="match status" value="1"/>
</dbReference>
<comment type="catalytic activity">
    <reaction evidence="1 7">
        <text>[(1-&gt;4)-alpha-D-glucosyl](n) + ADP-alpha-D-glucose = [(1-&gt;4)-alpha-D-glucosyl](n+1) + ADP + H(+)</text>
        <dbReference type="Rhea" id="RHEA:18189"/>
        <dbReference type="Rhea" id="RHEA-COMP:9584"/>
        <dbReference type="Rhea" id="RHEA-COMP:9587"/>
        <dbReference type="ChEBI" id="CHEBI:15378"/>
        <dbReference type="ChEBI" id="CHEBI:15444"/>
        <dbReference type="ChEBI" id="CHEBI:57498"/>
        <dbReference type="ChEBI" id="CHEBI:456216"/>
        <dbReference type="EC" id="2.4.1.21"/>
    </reaction>
</comment>
<dbReference type="PATRIC" id="fig|1618337.4.peg.656"/>
<keyword evidence="6 7" id="KW-0320">Glycogen biosynthesis</keyword>
<evidence type="ECO:0000256" key="2">
    <source>
        <dbReference type="ARBA" id="ARBA00002764"/>
    </source>
</evidence>
<dbReference type="GO" id="GO:0009011">
    <property type="term" value="F:alpha-1,4-glucan glucosyltransferase (ADP-glucose donor) activity"/>
    <property type="evidence" value="ECO:0007669"/>
    <property type="project" value="UniProtKB-UniRule"/>
</dbReference>
<dbReference type="UniPathway" id="UPA00164"/>
<evidence type="ECO:0000256" key="7">
    <source>
        <dbReference type="HAMAP-Rule" id="MF_00484"/>
    </source>
</evidence>
<dbReference type="InterPro" id="IPR013534">
    <property type="entry name" value="Starch_synth_cat_dom"/>
</dbReference>
<dbReference type="Gene3D" id="3.40.50.2000">
    <property type="entry name" value="Glycogen Phosphorylase B"/>
    <property type="match status" value="2"/>
</dbReference>
<evidence type="ECO:0000256" key="6">
    <source>
        <dbReference type="ARBA" id="ARBA00023056"/>
    </source>
</evidence>
<accession>A0A0G4B3C6</accession>
<feature type="domain" description="Glycosyl transferase family 1" evidence="8">
    <location>
        <begin position="315"/>
        <end position="457"/>
    </location>
</feature>
<feature type="domain" description="Starch synthase catalytic" evidence="9">
    <location>
        <begin position="10"/>
        <end position="258"/>
    </location>
</feature>
<keyword evidence="5 7" id="KW-0808">Transferase</keyword>
<comment type="similarity">
    <text evidence="3 7">Belongs to the glycosyltransferase 1 family. Bacterial/plant glycogen synthase subfamily.</text>
</comment>
<dbReference type="HAMAP" id="MF_00484">
    <property type="entry name" value="Glycogen_synth"/>
    <property type="match status" value="1"/>
</dbReference>
<evidence type="ECO:0000256" key="3">
    <source>
        <dbReference type="ARBA" id="ARBA00010281"/>
    </source>
</evidence>
<dbReference type="InterPro" id="IPR011835">
    <property type="entry name" value="GS/SS"/>
</dbReference>
<dbReference type="STRING" id="1618337.UT28_C0001G0651"/>
<dbReference type="Pfam" id="PF08323">
    <property type="entry name" value="Glyco_transf_5"/>
    <property type="match status" value="1"/>
</dbReference>
<evidence type="ECO:0000256" key="1">
    <source>
        <dbReference type="ARBA" id="ARBA00001478"/>
    </source>
</evidence>
<dbReference type="SUPFAM" id="SSF53756">
    <property type="entry name" value="UDP-Glycosyltransferase/glycogen phosphorylase"/>
    <property type="match status" value="1"/>
</dbReference>
<dbReference type="GO" id="GO:0004373">
    <property type="term" value="F:alpha-1,4-glucan glucosyltransferase (UDP-glucose donor) activity"/>
    <property type="evidence" value="ECO:0007669"/>
    <property type="project" value="InterPro"/>
</dbReference>
<dbReference type="PANTHER" id="PTHR45825">
    <property type="entry name" value="GRANULE-BOUND STARCH SYNTHASE 1, CHLOROPLASTIC/AMYLOPLASTIC"/>
    <property type="match status" value="1"/>
</dbReference>